<dbReference type="KEGG" id="fku:FGKAn22_23490"/>
<dbReference type="Pfam" id="PF00795">
    <property type="entry name" value="CN_hydrolase"/>
    <property type="match status" value="1"/>
</dbReference>
<gene>
    <name evidence="2" type="ORF">FGKAn22_23490</name>
</gene>
<dbReference type="InterPro" id="IPR036526">
    <property type="entry name" value="C-N_Hydrolase_sf"/>
</dbReference>
<dbReference type="GO" id="GO:0050152">
    <property type="term" value="F:omega-amidase activity"/>
    <property type="evidence" value="ECO:0007669"/>
    <property type="project" value="TreeGrafter"/>
</dbReference>
<organism evidence="2 3">
    <name type="scientific">Ferrigenium kumadai</name>
    <dbReference type="NCBI Taxonomy" id="1682490"/>
    <lineage>
        <taxon>Bacteria</taxon>
        <taxon>Pseudomonadati</taxon>
        <taxon>Pseudomonadota</taxon>
        <taxon>Betaproteobacteria</taxon>
        <taxon>Nitrosomonadales</taxon>
        <taxon>Gallionellaceae</taxon>
        <taxon>Ferrigenium</taxon>
    </lineage>
</organism>
<protein>
    <submittedName>
        <fullName evidence="2">Amidohydrolase</fullName>
    </submittedName>
</protein>
<sequence>MKIAVSSLDQAWKNKAVNRIACERQCARAAKERAQLIVFPEMTLTGYCMEAESLAEVISDSETTHFFQSIARKYSIAVVFGYIAKDKGFYLNRAVLVDSKGIVLAEYDKIHPFVHAGEDRVFKGGEKLAVANIDNVNIGLTVCYDLRFPEVYTAMARRADLVINIANWPARRFLHWDTLLRARAIENQYCMLGVNRTGTDGNGVEYCKSTCCYFPSGEKLPMIALEDTLDLIVLDTQALGNYRAEFPTISSRRDAVYAGIHA</sequence>
<feature type="domain" description="CN hydrolase" evidence="1">
    <location>
        <begin position="1"/>
        <end position="238"/>
    </location>
</feature>
<dbReference type="InterPro" id="IPR052737">
    <property type="entry name" value="Omega-amidase_YafV"/>
</dbReference>
<dbReference type="Proteomes" id="UP001319121">
    <property type="component" value="Chromosome"/>
</dbReference>
<evidence type="ECO:0000313" key="3">
    <source>
        <dbReference type="Proteomes" id="UP001319121"/>
    </source>
</evidence>
<keyword evidence="3" id="KW-1185">Reference proteome</keyword>
<dbReference type="EMBL" id="AP019536">
    <property type="protein sequence ID" value="BBJ00657.1"/>
    <property type="molecule type" value="Genomic_DNA"/>
</dbReference>
<dbReference type="PANTHER" id="PTHR47799:SF1">
    <property type="entry name" value="OMEGA-AMIDASE YAFV"/>
    <property type="match status" value="1"/>
</dbReference>
<dbReference type="GO" id="GO:0106008">
    <property type="term" value="F:2-oxoglutaramate amidase activity"/>
    <property type="evidence" value="ECO:0007669"/>
    <property type="project" value="TreeGrafter"/>
</dbReference>
<proteinExistence type="predicted"/>
<dbReference type="AlphaFoldDB" id="A0AAN1W163"/>
<evidence type="ECO:0000259" key="1">
    <source>
        <dbReference type="PROSITE" id="PS50263"/>
    </source>
</evidence>
<dbReference type="SUPFAM" id="SSF56317">
    <property type="entry name" value="Carbon-nitrogen hydrolase"/>
    <property type="match status" value="1"/>
</dbReference>
<dbReference type="PANTHER" id="PTHR47799">
    <property type="entry name" value="OMEGA-AMIDASE YAFV"/>
    <property type="match status" value="1"/>
</dbReference>
<accession>A0AAN1W163</accession>
<reference evidence="2 3" key="1">
    <citation type="submission" date="2019-03" db="EMBL/GenBank/DDBJ databases">
        <title>Complete genome sequence of Ferrigenium kumadai strain An22, a microaerophilic iron-oxidizing bacterium isolated from a paddy field soil.</title>
        <authorList>
            <person name="Watanabe T."/>
            <person name="Asakawa S."/>
        </authorList>
    </citation>
    <scope>NUCLEOTIDE SEQUENCE [LARGE SCALE GENOMIC DNA]</scope>
    <source>
        <strain evidence="2 3">An22</strain>
    </source>
</reference>
<name>A0AAN1W163_9PROT</name>
<dbReference type="PROSITE" id="PS50263">
    <property type="entry name" value="CN_HYDROLASE"/>
    <property type="match status" value="1"/>
</dbReference>
<dbReference type="RefSeq" id="WP_212785881.1">
    <property type="nucleotide sequence ID" value="NZ_AP019536.1"/>
</dbReference>
<dbReference type="Gene3D" id="3.60.110.10">
    <property type="entry name" value="Carbon-nitrogen hydrolase"/>
    <property type="match status" value="1"/>
</dbReference>
<evidence type="ECO:0000313" key="2">
    <source>
        <dbReference type="EMBL" id="BBJ00657.1"/>
    </source>
</evidence>
<dbReference type="InterPro" id="IPR003010">
    <property type="entry name" value="C-N_Hydrolase"/>
</dbReference>